<keyword evidence="2" id="KW-1185">Reference proteome</keyword>
<accession>A0AAV4MST9</accession>
<proteinExistence type="predicted"/>
<gene>
    <name evidence="1" type="ORF">CEXT_383711</name>
</gene>
<evidence type="ECO:0000313" key="1">
    <source>
        <dbReference type="EMBL" id="GIX75051.1"/>
    </source>
</evidence>
<protein>
    <submittedName>
        <fullName evidence="1">Uncharacterized protein</fullName>
    </submittedName>
</protein>
<evidence type="ECO:0000313" key="2">
    <source>
        <dbReference type="Proteomes" id="UP001054945"/>
    </source>
</evidence>
<dbReference type="AlphaFoldDB" id="A0AAV4MST9"/>
<dbReference type="EMBL" id="BPLR01002553">
    <property type="protein sequence ID" value="GIX75051.1"/>
    <property type="molecule type" value="Genomic_DNA"/>
</dbReference>
<organism evidence="1 2">
    <name type="scientific">Caerostris extrusa</name>
    <name type="common">Bark spider</name>
    <name type="synonym">Caerostris bankana</name>
    <dbReference type="NCBI Taxonomy" id="172846"/>
    <lineage>
        <taxon>Eukaryota</taxon>
        <taxon>Metazoa</taxon>
        <taxon>Ecdysozoa</taxon>
        <taxon>Arthropoda</taxon>
        <taxon>Chelicerata</taxon>
        <taxon>Arachnida</taxon>
        <taxon>Araneae</taxon>
        <taxon>Araneomorphae</taxon>
        <taxon>Entelegynae</taxon>
        <taxon>Araneoidea</taxon>
        <taxon>Araneidae</taxon>
        <taxon>Caerostris</taxon>
    </lineage>
</organism>
<dbReference type="Proteomes" id="UP001054945">
    <property type="component" value="Unassembled WGS sequence"/>
</dbReference>
<sequence>MAGNLRFSSAQVRFRMAESTRNVLLALKSVEVCHLRFCDELMPSTALSGMQITTASGVPNPYAIWRLHFKKNANIGQNANNI</sequence>
<comment type="caution">
    <text evidence="1">The sequence shown here is derived from an EMBL/GenBank/DDBJ whole genome shotgun (WGS) entry which is preliminary data.</text>
</comment>
<reference evidence="1 2" key="1">
    <citation type="submission" date="2021-06" db="EMBL/GenBank/DDBJ databases">
        <title>Caerostris extrusa draft genome.</title>
        <authorList>
            <person name="Kono N."/>
            <person name="Arakawa K."/>
        </authorList>
    </citation>
    <scope>NUCLEOTIDE SEQUENCE [LARGE SCALE GENOMIC DNA]</scope>
</reference>
<name>A0AAV4MST9_CAEEX</name>